<evidence type="ECO:0000259" key="8">
    <source>
        <dbReference type="Pfam" id="PF00149"/>
    </source>
</evidence>
<evidence type="ECO:0000313" key="10">
    <source>
        <dbReference type="EMBL" id="MFC3175028.1"/>
    </source>
</evidence>
<gene>
    <name evidence="7" type="primary">sbcD</name>
    <name evidence="10" type="ORF">ACFOD9_12280</name>
</gene>
<dbReference type="Gene3D" id="3.60.21.10">
    <property type="match status" value="1"/>
</dbReference>
<dbReference type="InterPro" id="IPR004843">
    <property type="entry name" value="Calcineurin-like_PHP"/>
</dbReference>
<dbReference type="RefSeq" id="WP_379510403.1">
    <property type="nucleotide sequence ID" value="NZ_JBHRTQ010000010.1"/>
</dbReference>
<dbReference type="InterPro" id="IPR029052">
    <property type="entry name" value="Metallo-depent_PP-like"/>
</dbReference>
<dbReference type="InterPro" id="IPR050535">
    <property type="entry name" value="DNA_Repair-Maintenance_Comp"/>
</dbReference>
<sequence length="419" mass="44877">MPTSAPPTLVHTSDWHLGHELADHPREAEHRLFLAWLLDQLDEQSADVLLVTGDVYDVANPPVSAMRQLYGFLHEACRRRPALQVVILGGNHDSAGKIELPGHLLGEGQVRLVGSLPRRDGQADAETLLVPLAGADGETAAWLAAVPFCRPGDLGAETLQQLYTRVADTAFARAEGLPVILSGHLHVSGGAVSELSERRIVVGGQEAEAASLFDPRAAYVALGHLHRPQQIAAECLVRYAGSPFPLSATERPYRHSITVLEVSPEKRSEGEAQVREVLIPRPVPFLAVPETGAKPLDEVVGLIEALELDDSLAPELTPFLEVNVLVTGPEPHLQARIHAALADKPLRLTRIVRQVAGSAEGAPASLSATDLADLMPEAVFASLHAQRFGGEPPAEDLARAFAELLVEAQHMDNIAEGEA</sequence>
<dbReference type="InterPro" id="IPR041796">
    <property type="entry name" value="Mre11_N"/>
</dbReference>
<keyword evidence="7" id="KW-0235">DNA replication</keyword>
<evidence type="ECO:0000256" key="7">
    <source>
        <dbReference type="RuleBase" id="RU363069"/>
    </source>
</evidence>
<dbReference type="NCBIfam" id="TIGR00619">
    <property type="entry name" value="sbcd"/>
    <property type="match status" value="1"/>
</dbReference>
<dbReference type="SUPFAM" id="SSF56300">
    <property type="entry name" value="Metallo-dependent phosphatases"/>
    <property type="match status" value="1"/>
</dbReference>
<keyword evidence="7" id="KW-0233">DNA recombination</keyword>
<dbReference type="Pfam" id="PF00149">
    <property type="entry name" value="Metallophos"/>
    <property type="match status" value="1"/>
</dbReference>
<dbReference type="GO" id="GO:0004527">
    <property type="term" value="F:exonuclease activity"/>
    <property type="evidence" value="ECO:0007669"/>
    <property type="project" value="UniProtKB-KW"/>
</dbReference>
<name>A0ABV7IWC8_9SPHN</name>
<accession>A0ABV7IWC8</accession>
<keyword evidence="7" id="KW-0255">Endonuclease</keyword>
<evidence type="ECO:0000256" key="2">
    <source>
        <dbReference type="ARBA" id="ARBA00011322"/>
    </source>
</evidence>
<evidence type="ECO:0000256" key="3">
    <source>
        <dbReference type="ARBA" id="ARBA00013365"/>
    </source>
</evidence>
<keyword evidence="11" id="KW-1185">Reference proteome</keyword>
<evidence type="ECO:0000256" key="1">
    <source>
        <dbReference type="ARBA" id="ARBA00010555"/>
    </source>
</evidence>
<proteinExistence type="inferred from homology"/>
<keyword evidence="6 7" id="KW-0269">Exonuclease</keyword>
<evidence type="ECO:0000256" key="6">
    <source>
        <dbReference type="ARBA" id="ARBA00022839"/>
    </source>
</evidence>
<dbReference type="PANTHER" id="PTHR30337">
    <property type="entry name" value="COMPONENT OF ATP-DEPENDENT DSDNA EXONUCLEASE"/>
    <property type="match status" value="1"/>
</dbReference>
<dbReference type="PANTHER" id="PTHR30337:SF0">
    <property type="entry name" value="NUCLEASE SBCCD SUBUNIT D"/>
    <property type="match status" value="1"/>
</dbReference>
<comment type="similarity">
    <text evidence="1 7">Belongs to the SbcD family.</text>
</comment>
<dbReference type="Pfam" id="PF12320">
    <property type="entry name" value="SbcD_C"/>
    <property type="match status" value="1"/>
</dbReference>
<keyword evidence="4 7" id="KW-0540">Nuclease</keyword>
<comment type="subunit">
    <text evidence="2 7">Heterodimer of SbcC and SbcD.</text>
</comment>
<dbReference type="CDD" id="cd00840">
    <property type="entry name" value="MPP_Mre11_N"/>
    <property type="match status" value="1"/>
</dbReference>
<dbReference type="EMBL" id="JBHRTQ010000010">
    <property type="protein sequence ID" value="MFC3175028.1"/>
    <property type="molecule type" value="Genomic_DNA"/>
</dbReference>
<keyword evidence="5 7" id="KW-0378">Hydrolase</keyword>
<protein>
    <recommendedName>
        <fullName evidence="3 7">Nuclease SbcCD subunit D</fullName>
    </recommendedName>
</protein>
<dbReference type="InterPro" id="IPR004593">
    <property type="entry name" value="SbcD"/>
</dbReference>
<comment type="function">
    <text evidence="7">SbcCD cleaves DNA hairpin structures. These structures can inhibit DNA replication and are intermediates in certain DNA recombination reactions. The complex acts as a 3'-&gt;5' double strand exonuclease that can open hairpins. It also has a 5' single-strand endonuclease activity.</text>
</comment>
<feature type="domain" description="Calcineurin-like phosphoesterase" evidence="8">
    <location>
        <begin position="8"/>
        <end position="228"/>
    </location>
</feature>
<evidence type="ECO:0000256" key="4">
    <source>
        <dbReference type="ARBA" id="ARBA00022722"/>
    </source>
</evidence>
<comment type="caution">
    <text evidence="10">The sequence shown here is derived from an EMBL/GenBank/DDBJ whole genome shotgun (WGS) entry which is preliminary data.</text>
</comment>
<evidence type="ECO:0000313" key="11">
    <source>
        <dbReference type="Proteomes" id="UP001595604"/>
    </source>
</evidence>
<organism evidence="10 11">
    <name type="scientific">Novosphingobium bradum</name>
    <dbReference type="NCBI Taxonomy" id="1737444"/>
    <lineage>
        <taxon>Bacteria</taxon>
        <taxon>Pseudomonadati</taxon>
        <taxon>Pseudomonadota</taxon>
        <taxon>Alphaproteobacteria</taxon>
        <taxon>Sphingomonadales</taxon>
        <taxon>Sphingomonadaceae</taxon>
        <taxon>Novosphingobium</taxon>
    </lineage>
</organism>
<evidence type="ECO:0000259" key="9">
    <source>
        <dbReference type="Pfam" id="PF12320"/>
    </source>
</evidence>
<dbReference type="InterPro" id="IPR026843">
    <property type="entry name" value="SbcD_C"/>
</dbReference>
<evidence type="ECO:0000256" key="5">
    <source>
        <dbReference type="ARBA" id="ARBA00022801"/>
    </source>
</evidence>
<reference evidence="11" key="1">
    <citation type="journal article" date="2019" name="Int. J. Syst. Evol. Microbiol.">
        <title>The Global Catalogue of Microorganisms (GCM) 10K type strain sequencing project: providing services to taxonomists for standard genome sequencing and annotation.</title>
        <authorList>
            <consortium name="The Broad Institute Genomics Platform"/>
            <consortium name="The Broad Institute Genome Sequencing Center for Infectious Disease"/>
            <person name="Wu L."/>
            <person name="Ma J."/>
        </authorList>
    </citation>
    <scope>NUCLEOTIDE SEQUENCE [LARGE SCALE GENOMIC DNA]</scope>
    <source>
        <strain evidence="11">KCTC 42984</strain>
    </source>
</reference>
<dbReference type="Proteomes" id="UP001595604">
    <property type="component" value="Unassembled WGS sequence"/>
</dbReference>
<feature type="domain" description="Nuclease SbcCD subunit D C-terminal" evidence="9">
    <location>
        <begin position="294"/>
        <end position="386"/>
    </location>
</feature>